<protein>
    <recommendedName>
        <fullName evidence="5">L1 transposable element RRM domain-containing protein</fullName>
    </recommendedName>
</protein>
<feature type="compositionally biased region" description="Basic and acidic residues" evidence="2">
    <location>
        <begin position="122"/>
        <end position="134"/>
    </location>
</feature>
<name>A0AAV7M542_PLEWA</name>
<comment type="caution">
    <text evidence="3">The sequence shown here is derived from an EMBL/GenBank/DDBJ whole genome shotgun (WGS) entry which is preliminary data.</text>
</comment>
<keyword evidence="4" id="KW-1185">Reference proteome</keyword>
<dbReference type="InterPro" id="IPR042566">
    <property type="entry name" value="L1_C"/>
</dbReference>
<dbReference type="AlphaFoldDB" id="A0AAV7M542"/>
<dbReference type="Gene3D" id="3.30.250.20">
    <property type="entry name" value="L1 transposable element, C-terminal domain"/>
    <property type="match status" value="1"/>
</dbReference>
<feature type="region of interest" description="Disordered" evidence="2">
    <location>
        <begin position="372"/>
        <end position="395"/>
    </location>
</feature>
<keyword evidence="1" id="KW-0175">Coiled coil</keyword>
<dbReference type="Proteomes" id="UP001066276">
    <property type="component" value="Chromosome 10"/>
</dbReference>
<accession>A0AAV7M542</accession>
<feature type="region of interest" description="Disordered" evidence="2">
    <location>
        <begin position="117"/>
        <end position="145"/>
    </location>
</feature>
<dbReference type="PANTHER" id="PTHR11505">
    <property type="entry name" value="L1 TRANSPOSABLE ELEMENT-RELATED"/>
    <property type="match status" value="1"/>
</dbReference>
<gene>
    <name evidence="3" type="ORF">NDU88_002739</name>
</gene>
<feature type="compositionally biased region" description="Basic and acidic residues" evidence="2">
    <location>
        <begin position="372"/>
        <end position="389"/>
    </location>
</feature>
<feature type="region of interest" description="Disordered" evidence="2">
    <location>
        <begin position="1"/>
        <end position="20"/>
    </location>
</feature>
<evidence type="ECO:0008006" key="5">
    <source>
        <dbReference type="Google" id="ProtNLM"/>
    </source>
</evidence>
<evidence type="ECO:0000313" key="4">
    <source>
        <dbReference type="Proteomes" id="UP001066276"/>
    </source>
</evidence>
<sequence length="395" mass="44209">MDETHSVEQEAGSQLPGGDWTPRLEAFKRCGPCALPQPVRPEVAWDLGSLGGPPRWGWPGEAIGSLPQWPAVMAGGIRGRRTETLGTIQAMPRHRWGVSCSTDCKMGKADKLQTKLQFTEQKTPRSKDGCREEPGAVSENQESDAEPELHHILTAMQSSLATINCQIDSLSYMMDRMTEQLDKQVERVDEAECRISVVEDECNNVSQAQTQADRIVAALWVKVEDLEARSCISNMQVVGTAESPAIDNMETFMERLLGRETFSVIFVVDRTHHPLVPKPPPGAPPHLVITKLLNHRDCDEALRKALELKTLQYEGKAISLYPDFTQQVQKARRLCVPMKHCLQELNLEYPMLYPAKLRVTVDGKSVLFTDHKQLQQVPEQRDASGERRSTRAPTP</sequence>
<feature type="coiled-coil region" evidence="1">
    <location>
        <begin position="174"/>
        <end position="208"/>
    </location>
</feature>
<evidence type="ECO:0000313" key="3">
    <source>
        <dbReference type="EMBL" id="KAJ1097622.1"/>
    </source>
</evidence>
<dbReference type="EMBL" id="JANPWB010000014">
    <property type="protein sequence ID" value="KAJ1097622.1"/>
    <property type="molecule type" value="Genomic_DNA"/>
</dbReference>
<proteinExistence type="predicted"/>
<evidence type="ECO:0000256" key="1">
    <source>
        <dbReference type="SAM" id="Coils"/>
    </source>
</evidence>
<dbReference type="Gene3D" id="3.30.70.1820">
    <property type="entry name" value="L1 transposable element, RRM domain"/>
    <property type="match status" value="1"/>
</dbReference>
<organism evidence="3 4">
    <name type="scientific">Pleurodeles waltl</name>
    <name type="common">Iberian ribbed newt</name>
    <dbReference type="NCBI Taxonomy" id="8319"/>
    <lineage>
        <taxon>Eukaryota</taxon>
        <taxon>Metazoa</taxon>
        <taxon>Chordata</taxon>
        <taxon>Craniata</taxon>
        <taxon>Vertebrata</taxon>
        <taxon>Euteleostomi</taxon>
        <taxon>Amphibia</taxon>
        <taxon>Batrachia</taxon>
        <taxon>Caudata</taxon>
        <taxon>Salamandroidea</taxon>
        <taxon>Salamandridae</taxon>
        <taxon>Pleurodelinae</taxon>
        <taxon>Pleurodeles</taxon>
    </lineage>
</organism>
<reference evidence="3" key="1">
    <citation type="journal article" date="2022" name="bioRxiv">
        <title>Sequencing and chromosome-scale assembly of the giantPleurodeles waltlgenome.</title>
        <authorList>
            <person name="Brown T."/>
            <person name="Elewa A."/>
            <person name="Iarovenko S."/>
            <person name="Subramanian E."/>
            <person name="Araus A.J."/>
            <person name="Petzold A."/>
            <person name="Susuki M."/>
            <person name="Suzuki K.-i.T."/>
            <person name="Hayashi T."/>
            <person name="Toyoda A."/>
            <person name="Oliveira C."/>
            <person name="Osipova E."/>
            <person name="Leigh N.D."/>
            <person name="Simon A."/>
            <person name="Yun M.H."/>
        </authorList>
    </citation>
    <scope>NUCLEOTIDE SEQUENCE</scope>
    <source>
        <strain evidence="3">20211129_DDA</strain>
        <tissue evidence="3">Liver</tissue>
    </source>
</reference>
<dbReference type="InterPro" id="IPR004244">
    <property type="entry name" value="Transposase_22"/>
</dbReference>
<evidence type="ECO:0000256" key="2">
    <source>
        <dbReference type="SAM" id="MobiDB-lite"/>
    </source>
</evidence>